<comment type="caution">
    <text evidence="7">The sequence shown here is derived from an EMBL/GenBank/DDBJ whole genome shotgun (WGS) entry which is preliminary data.</text>
</comment>
<dbReference type="Gene3D" id="3.30.465.10">
    <property type="match status" value="1"/>
</dbReference>
<evidence type="ECO:0000313" key="7">
    <source>
        <dbReference type="EMBL" id="OAA39770.1"/>
    </source>
</evidence>
<dbReference type="InterPro" id="IPR036318">
    <property type="entry name" value="FAD-bd_PCMH-like_sf"/>
</dbReference>
<feature type="domain" description="FAD-binding PCMH-type" evidence="6">
    <location>
        <begin position="64"/>
        <end position="240"/>
    </location>
</feature>
<dbReference type="InterPro" id="IPR050416">
    <property type="entry name" value="FAD-linked_Oxidoreductase"/>
</dbReference>
<keyword evidence="3" id="KW-0274">FAD</keyword>
<proteinExistence type="inferred from homology"/>
<dbReference type="InterPro" id="IPR016169">
    <property type="entry name" value="FAD-bd_PCMH_sub2"/>
</dbReference>
<gene>
    <name evidence="7" type="ORF">BBO_06296</name>
</gene>
<feature type="signal peptide" evidence="5">
    <location>
        <begin position="1"/>
        <end position="20"/>
    </location>
</feature>
<sequence>MKLLLFHLIGQCLALTSASGQHPGLDKLASSDTVGKCQQACATLASDFPGRIHYKGNDASFTVWDQKQAEVTYECRVQPRDAKEVSRILQVLVHTWCKFAVKGGGHSRFPNDSVSVGGVTIDLGLLNSTELAPDFATARVGGGSLSHEVYAALEPHGLAYVGGRVGQVGVGGFTLGGGSSVSASKYGWALDNVLEYEVVLSNATIVQVSYESNPDLYYALRGGGNNFGIVTSFNVSVFPQGSVYTAARRFGESQNSRVLAAAEKIYQVQDTEDPNVVLDYRYAYSSELGWGVETTQRYGQALSRPPVYDALNSIPAQGDLVGGISSLANNTRLSDSLGTTRNLFATLTHYPSLPVGEAGFRILKDLAEQRNLTSLNPELITYSIPAAAITNSKARGGNALGFGDVQGHLVINLFSLSWTDRALDQAAYDYADDFIAEFRKAAEHAEVFHPFIYLNYANKGQDPFASYGSENNQKLLKIQKDIDPAGIFTSKGLWNGFFKLR</sequence>
<protein>
    <submittedName>
        <fullName evidence="7">FAD binding domain protein</fullName>
    </submittedName>
</protein>
<dbReference type="OrthoDB" id="2151789at2759"/>
<accession>A0A167B8J4</accession>
<dbReference type="InterPro" id="IPR016166">
    <property type="entry name" value="FAD-bd_PCMH"/>
</dbReference>
<dbReference type="EMBL" id="AZHA01000021">
    <property type="protein sequence ID" value="OAA39770.1"/>
    <property type="molecule type" value="Genomic_DNA"/>
</dbReference>
<dbReference type="GO" id="GO:0016491">
    <property type="term" value="F:oxidoreductase activity"/>
    <property type="evidence" value="ECO:0007669"/>
    <property type="project" value="UniProtKB-KW"/>
</dbReference>
<feature type="chain" id="PRO_5007884100" evidence="5">
    <location>
        <begin position="21"/>
        <end position="501"/>
    </location>
</feature>
<evidence type="ECO:0000256" key="4">
    <source>
        <dbReference type="ARBA" id="ARBA00023002"/>
    </source>
</evidence>
<evidence type="ECO:0000256" key="3">
    <source>
        <dbReference type="ARBA" id="ARBA00022827"/>
    </source>
</evidence>
<dbReference type="AlphaFoldDB" id="A0A167B8J4"/>
<dbReference type="InterPro" id="IPR006094">
    <property type="entry name" value="Oxid_FAD_bind_N"/>
</dbReference>
<dbReference type="Proteomes" id="UP000076863">
    <property type="component" value="Unassembled WGS sequence"/>
</dbReference>
<organism evidence="7 8">
    <name type="scientific">Beauveria brongniartii RCEF 3172</name>
    <dbReference type="NCBI Taxonomy" id="1081107"/>
    <lineage>
        <taxon>Eukaryota</taxon>
        <taxon>Fungi</taxon>
        <taxon>Dikarya</taxon>
        <taxon>Ascomycota</taxon>
        <taxon>Pezizomycotina</taxon>
        <taxon>Sordariomycetes</taxon>
        <taxon>Hypocreomycetidae</taxon>
        <taxon>Hypocreales</taxon>
        <taxon>Cordycipitaceae</taxon>
        <taxon>Beauveria</taxon>
        <taxon>Beauveria brongniartii</taxon>
    </lineage>
</organism>
<comment type="similarity">
    <text evidence="1">Belongs to the oxygen-dependent FAD-linked oxidoreductase family.</text>
</comment>
<keyword evidence="2" id="KW-0285">Flavoprotein</keyword>
<dbReference type="PROSITE" id="PS51387">
    <property type="entry name" value="FAD_PCMH"/>
    <property type="match status" value="1"/>
</dbReference>
<evidence type="ECO:0000256" key="5">
    <source>
        <dbReference type="SAM" id="SignalP"/>
    </source>
</evidence>
<keyword evidence="4" id="KW-0560">Oxidoreductase</keyword>
<dbReference type="PANTHER" id="PTHR42973:SF13">
    <property type="entry name" value="FAD-BINDING PCMH-TYPE DOMAIN-CONTAINING PROTEIN"/>
    <property type="match status" value="1"/>
</dbReference>
<dbReference type="PANTHER" id="PTHR42973">
    <property type="entry name" value="BINDING OXIDOREDUCTASE, PUTATIVE (AFU_ORTHOLOGUE AFUA_1G17690)-RELATED"/>
    <property type="match status" value="1"/>
</dbReference>
<name>A0A167B8J4_9HYPO</name>
<evidence type="ECO:0000256" key="1">
    <source>
        <dbReference type="ARBA" id="ARBA00005466"/>
    </source>
</evidence>
<evidence type="ECO:0000313" key="8">
    <source>
        <dbReference type="Proteomes" id="UP000076863"/>
    </source>
</evidence>
<dbReference type="Pfam" id="PF01565">
    <property type="entry name" value="FAD_binding_4"/>
    <property type="match status" value="1"/>
</dbReference>
<keyword evidence="8" id="KW-1185">Reference proteome</keyword>
<keyword evidence="5" id="KW-0732">Signal</keyword>
<reference evidence="7 8" key="1">
    <citation type="journal article" date="2016" name="Genome Biol. Evol.">
        <title>Divergent and convergent evolution of fungal pathogenicity.</title>
        <authorList>
            <person name="Shang Y."/>
            <person name="Xiao G."/>
            <person name="Zheng P."/>
            <person name="Cen K."/>
            <person name="Zhan S."/>
            <person name="Wang C."/>
        </authorList>
    </citation>
    <scope>NUCLEOTIDE SEQUENCE [LARGE SCALE GENOMIC DNA]</scope>
    <source>
        <strain evidence="7 8">RCEF 3172</strain>
    </source>
</reference>
<evidence type="ECO:0000256" key="2">
    <source>
        <dbReference type="ARBA" id="ARBA00022630"/>
    </source>
</evidence>
<evidence type="ECO:0000259" key="6">
    <source>
        <dbReference type="PROSITE" id="PS51387"/>
    </source>
</evidence>
<dbReference type="SUPFAM" id="SSF56176">
    <property type="entry name" value="FAD-binding/transporter-associated domain-like"/>
    <property type="match status" value="1"/>
</dbReference>
<dbReference type="GO" id="GO:0071949">
    <property type="term" value="F:FAD binding"/>
    <property type="evidence" value="ECO:0007669"/>
    <property type="project" value="InterPro"/>
</dbReference>